<feature type="transmembrane region" description="Helical" evidence="7">
    <location>
        <begin position="468"/>
        <end position="489"/>
    </location>
</feature>
<feature type="transmembrane region" description="Helical" evidence="7">
    <location>
        <begin position="501"/>
        <end position="524"/>
    </location>
</feature>
<feature type="transmembrane region" description="Helical" evidence="7">
    <location>
        <begin position="536"/>
        <end position="562"/>
    </location>
</feature>
<evidence type="ECO:0000256" key="2">
    <source>
        <dbReference type="ARBA" id="ARBA00022475"/>
    </source>
</evidence>
<feature type="transmembrane region" description="Helical" evidence="7">
    <location>
        <begin position="389"/>
        <end position="413"/>
    </location>
</feature>
<evidence type="ECO:0000313" key="9">
    <source>
        <dbReference type="Proteomes" id="UP001595685"/>
    </source>
</evidence>
<feature type="compositionally biased region" description="Pro residues" evidence="6">
    <location>
        <begin position="655"/>
        <end position="664"/>
    </location>
</feature>
<keyword evidence="2" id="KW-1003">Cell membrane</keyword>
<organism evidence="8 9">
    <name type="scientific">Aquipuribacter hungaricus</name>
    <dbReference type="NCBI Taxonomy" id="545624"/>
    <lineage>
        <taxon>Bacteria</taxon>
        <taxon>Bacillati</taxon>
        <taxon>Actinomycetota</taxon>
        <taxon>Actinomycetes</taxon>
        <taxon>Micrococcales</taxon>
        <taxon>Intrasporangiaceae</taxon>
        <taxon>Aquipuribacter</taxon>
    </lineage>
</organism>
<name>A0ABV7WMA9_9MICO</name>
<dbReference type="EMBL" id="JBHRWW010000032">
    <property type="protein sequence ID" value="MFC3690542.1"/>
    <property type="molecule type" value="Genomic_DNA"/>
</dbReference>
<evidence type="ECO:0000256" key="7">
    <source>
        <dbReference type="SAM" id="Phobius"/>
    </source>
</evidence>
<feature type="transmembrane region" description="Helical" evidence="7">
    <location>
        <begin position="257"/>
        <end position="278"/>
    </location>
</feature>
<evidence type="ECO:0000256" key="4">
    <source>
        <dbReference type="ARBA" id="ARBA00022989"/>
    </source>
</evidence>
<dbReference type="RefSeq" id="WP_340295699.1">
    <property type="nucleotide sequence ID" value="NZ_JBBEOI010000283.1"/>
</dbReference>
<evidence type="ECO:0000256" key="5">
    <source>
        <dbReference type="ARBA" id="ARBA00023136"/>
    </source>
</evidence>
<reference evidence="9" key="1">
    <citation type="journal article" date="2019" name="Int. J. Syst. Evol. Microbiol.">
        <title>The Global Catalogue of Microorganisms (GCM) 10K type strain sequencing project: providing services to taxonomists for standard genome sequencing and annotation.</title>
        <authorList>
            <consortium name="The Broad Institute Genomics Platform"/>
            <consortium name="The Broad Institute Genome Sequencing Center for Infectious Disease"/>
            <person name="Wu L."/>
            <person name="Ma J."/>
        </authorList>
    </citation>
    <scope>NUCLEOTIDE SEQUENCE [LARGE SCALE GENOMIC DNA]</scope>
    <source>
        <strain evidence="9">NCAIM B.02333</strain>
    </source>
</reference>
<accession>A0ABV7WMA9</accession>
<evidence type="ECO:0000256" key="6">
    <source>
        <dbReference type="SAM" id="MobiDB-lite"/>
    </source>
</evidence>
<comment type="subcellular location">
    <subcellularLocation>
        <location evidence="1">Cell membrane</location>
        <topology evidence="1">Multi-pass membrane protein</topology>
    </subcellularLocation>
</comment>
<evidence type="ECO:0000256" key="3">
    <source>
        <dbReference type="ARBA" id="ARBA00022692"/>
    </source>
</evidence>
<dbReference type="Proteomes" id="UP001595685">
    <property type="component" value="Unassembled WGS sequence"/>
</dbReference>
<keyword evidence="4 7" id="KW-1133">Transmembrane helix</keyword>
<keyword evidence="3 7" id="KW-0812">Transmembrane</keyword>
<dbReference type="InterPro" id="IPR019108">
    <property type="entry name" value="Caa3_assmbl_CtaG-rel"/>
</dbReference>
<feature type="transmembrane region" description="Helical" evidence="7">
    <location>
        <begin position="285"/>
        <end position="304"/>
    </location>
</feature>
<feature type="transmembrane region" description="Helical" evidence="7">
    <location>
        <begin position="160"/>
        <end position="179"/>
    </location>
</feature>
<feature type="transmembrane region" description="Helical" evidence="7">
    <location>
        <begin position="358"/>
        <end position="377"/>
    </location>
</feature>
<proteinExistence type="predicted"/>
<feature type="transmembrane region" description="Helical" evidence="7">
    <location>
        <begin position="128"/>
        <end position="148"/>
    </location>
</feature>
<keyword evidence="9" id="KW-1185">Reference proteome</keyword>
<protein>
    <submittedName>
        <fullName evidence="8">Cytochrome c oxidase assembly protein</fullName>
    </submittedName>
</protein>
<feature type="transmembrane region" description="Helical" evidence="7">
    <location>
        <begin position="234"/>
        <end position="251"/>
    </location>
</feature>
<comment type="caution">
    <text evidence="8">The sequence shown here is derived from an EMBL/GenBank/DDBJ whole genome shotgun (WGS) entry which is preliminary data.</text>
</comment>
<feature type="transmembrane region" description="Helical" evidence="7">
    <location>
        <begin position="41"/>
        <end position="63"/>
    </location>
</feature>
<feature type="transmembrane region" description="Helical" evidence="7">
    <location>
        <begin position="582"/>
        <end position="608"/>
    </location>
</feature>
<evidence type="ECO:0000256" key="1">
    <source>
        <dbReference type="ARBA" id="ARBA00004651"/>
    </source>
</evidence>
<evidence type="ECO:0000313" key="8">
    <source>
        <dbReference type="EMBL" id="MFC3690542.1"/>
    </source>
</evidence>
<gene>
    <name evidence="8" type="ORF">ACFOLH_19525</name>
</gene>
<feature type="transmembrane region" description="Helical" evidence="7">
    <location>
        <begin position="425"/>
        <end position="447"/>
    </location>
</feature>
<feature type="transmembrane region" description="Helical" evidence="7">
    <location>
        <begin position="95"/>
        <end position="116"/>
    </location>
</feature>
<dbReference type="Pfam" id="PF09678">
    <property type="entry name" value="Caa3_CtaG"/>
    <property type="match status" value="1"/>
</dbReference>
<sequence>MLPAVTLAALTVAAALCAVLSRDARAVLSLTVPHLGGVDGAVWPVVVLRVAVLALLASTLITVAGESVRPARGVGLDGAAAAEGRLTRLVLISRVSAVALFLLAVVETFGAAAVSSAGSPGAPSGGDAVFTSHVLAMAGSTGVLLSLLRPARTVLAVSGWALLGLAVSHLPLVLLGSWVSQPEVSASPVAVVARAAWLSAVVLTAGPVLTGLLTADRSTAPGLARPSRHTGVPVVPVVGVLAAGYAALLTVSTAEVAAATSMFVVVGVCGAAVAVVAAQRDTQRARSLALVALGVLVSVPWLVLPSPSTTGASPTTGSPMEAVGGEQGHAGMAMGMGSQVLAPLEAVDWFTRWTFDPLFAPVALLSTGGYLVAVVRLRRRGHRWPARRTFAWCLGWTLFGWATNGAPAVYGMALFSMHMVQHMTISMAVPAFLVLAAPVSLAFRTLAPRSSGRGLREWLLVLVHSGMFRLVASPLVAPPLFVISLMVFYYSPLFELAMASYVGHVLMTLHFLLSGYLFAWVLVGIDPGPQRPPYPLRLMILIITMAFHAFFGIILMSSDVILAEDWFLAAAPSWVDLAQDQYVGGAIAWGLGDYPVAILSVALAFAWLRDDDREQRRYDRQADRDGDAALAAYNLYLRSLDGASERSSGQTSDPPHQPSPPGQP</sequence>
<feature type="region of interest" description="Disordered" evidence="6">
    <location>
        <begin position="642"/>
        <end position="664"/>
    </location>
</feature>
<feature type="transmembrane region" description="Helical" evidence="7">
    <location>
        <begin position="191"/>
        <end position="213"/>
    </location>
</feature>
<keyword evidence="5 7" id="KW-0472">Membrane</keyword>